<dbReference type="InterPro" id="IPR045339">
    <property type="entry name" value="DUF6534"/>
</dbReference>
<protein>
    <recommendedName>
        <fullName evidence="3">DUF6534 domain-containing protein</fullName>
    </recommendedName>
</protein>
<evidence type="ECO:0000313" key="5">
    <source>
        <dbReference type="Proteomes" id="UP000815677"/>
    </source>
</evidence>
<keyword evidence="5" id="KW-1185">Reference proteome</keyword>
<dbReference type="EMBL" id="DF848485">
    <property type="protein sequence ID" value="GAT53791.1"/>
    <property type="molecule type" value="Genomic_DNA"/>
</dbReference>
<sequence>MAALSVSDLNLDVGSLQIGWIASGFLFGTLTVQAMIYNRKFAPKDSKTLKTLVFAVWLLEAGQLGCVTHAMHYITIAHSGDIFAIMKPPQTIGASFLLGSAVGPLVEAFYVGRLLRFSGKLSVALVGWVLALARFGGWVFLAVRVILASSLSSFVSQFGWLLSVLLSVSAVVDLVISAWIAYFLSRKRTRARTSTNKSARQLLDRVILWTLQTGVITSLSFLVVLVCYLVLQHYLVWMAVAAIVTKVSSNCFLASLNARSSTQFRHDASSGGRASRSRRTRTGSRNRQSVQHIATGNSIVGNIIGLYQIDSRSDEHELVEVDGEAASHTYGPSIQRSMSRASFSNTGADVYDRSAFSPDGTIVSFPSREARRGDGYWAI</sequence>
<accession>A0ABQ0LRX3</accession>
<feature type="transmembrane region" description="Helical" evidence="2">
    <location>
        <begin position="237"/>
        <end position="256"/>
    </location>
</feature>
<feature type="compositionally biased region" description="Basic residues" evidence="1">
    <location>
        <begin position="275"/>
        <end position="284"/>
    </location>
</feature>
<name>A0ABQ0LRX3_MYCCL</name>
<feature type="region of interest" description="Disordered" evidence="1">
    <location>
        <begin position="264"/>
        <end position="289"/>
    </location>
</feature>
<organism evidence="4 5">
    <name type="scientific">Mycena chlorophos</name>
    <name type="common">Agaric fungus</name>
    <name type="synonym">Agaricus chlorophos</name>
    <dbReference type="NCBI Taxonomy" id="658473"/>
    <lineage>
        <taxon>Eukaryota</taxon>
        <taxon>Fungi</taxon>
        <taxon>Dikarya</taxon>
        <taxon>Basidiomycota</taxon>
        <taxon>Agaricomycotina</taxon>
        <taxon>Agaricomycetes</taxon>
        <taxon>Agaricomycetidae</taxon>
        <taxon>Agaricales</taxon>
        <taxon>Marasmiineae</taxon>
        <taxon>Mycenaceae</taxon>
        <taxon>Mycena</taxon>
    </lineage>
</organism>
<feature type="transmembrane region" description="Helical" evidence="2">
    <location>
        <begin position="91"/>
        <end position="111"/>
    </location>
</feature>
<proteinExistence type="predicted"/>
<feature type="transmembrane region" description="Helical" evidence="2">
    <location>
        <begin position="18"/>
        <end position="37"/>
    </location>
</feature>
<feature type="transmembrane region" description="Helical" evidence="2">
    <location>
        <begin position="206"/>
        <end position="231"/>
    </location>
</feature>
<feature type="transmembrane region" description="Helical" evidence="2">
    <location>
        <begin position="49"/>
        <end position="71"/>
    </location>
</feature>
<dbReference type="Pfam" id="PF20152">
    <property type="entry name" value="DUF6534"/>
    <property type="match status" value="1"/>
</dbReference>
<feature type="domain" description="DUF6534" evidence="3">
    <location>
        <begin position="169"/>
        <end position="261"/>
    </location>
</feature>
<evidence type="ECO:0000313" key="4">
    <source>
        <dbReference type="EMBL" id="GAT53791.1"/>
    </source>
</evidence>
<evidence type="ECO:0000256" key="1">
    <source>
        <dbReference type="SAM" id="MobiDB-lite"/>
    </source>
</evidence>
<dbReference type="PANTHER" id="PTHR40465">
    <property type="entry name" value="CHROMOSOME 1, WHOLE GENOME SHOTGUN SEQUENCE"/>
    <property type="match status" value="1"/>
</dbReference>
<feature type="transmembrane region" description="Helical" evidence="2">
    <location>
        <begin position="123"/>
        <end position="147"/>
    </location>
</feature>
<evidence type="ECO:0000256" key="2">
    <source>
        <dbReference type="SAM" id="Phobius"/>
    </source>
</evidence>
<evidence type="ECO:0000259" key="3">
    <source>
        <dbReference type="Pfam" id="PF20152"/>
    </source>
</evidence>
<keyword evidence="2" id="KW-0472">Membrane</keyword>
<dbReference type="Proteomes" id="UP000815677">
    <property type="component" value="Unassembled WGS sequence"/>
</dbReference>
<feature type="transmembrane region" description="Helical" evidence="2">
    <location>
        <begin position="159"/>
        <end position="185"/>
    </location>
</feature>
<keyword evidence="2" id="KW-1133">Transmembrane helix</keyword>
<keyword evidence="2" id="KW-0812">Transmembrane</keyword>
<dbReference type="PANTHER" id="PTHR40465:SF1">
    <property type="entry name" value="DUF6534 DOMAIN-CONTAINING PROTEIN"/>
    <property type="match status" value="1"/>
</dbReference>
<reference evidence="4" key="1">
    <citation type="submission" date="2014-09" db="EMBL/GenBank/DDBJ databases">
        <title>Genome sequence of the luminous mushroom Mycena chlorophos for searching fungal bioluminescence genes.</title>
        <authorList>
            <person name="Tanaka Y."/>
            <person name="Kasuga D."/>
            <person name="Oba Y."/>
            <person name="Hase S."/>
            <person name="Sato K."/>
            <person name="Oba Y."/>
            <person name="Sakakibara Y."/>
        </authorList>
    </citation>
    <scope>NUCLEOTIDE SEQUENCE</scope>
</reference>
<gene>
    <name evidence="4" type="ORF">MCHLO_10708</name>
</gene>